<feature type="region of interest" description="Disordered" evidence="1">
    <location>
        <begin position="281"/>
        <end position="311"/>
    </location>
</feature>
<dbReference type="InterPro" id="IPR008523">
    <property type="entry name" value="DUF805"/>
</dbReference>
<dbReference type="Proteomes" id="UP001155163">
    <property type="component" value="Unassembled WGS sequence"/>
</dbReference>
<dbReference type="Pfam" id="PF05656">
    <property type="entry name" value="DUF805"/>
    <property type="match status" value="1"/>
</dbReference>
<keyword evidence="2" id="KW-0812">Transmembrane</keyword>
<evidence type="ECO:0000313" key="3">
    <source>
        <dbReference type="EMBL" id="MCK9817623.1"/>
    </source>
</evidence>
<protein>
    <submittedName>
        <fullName evidence="3">DUF805 domain-containing protein</fullName>
    </submittedName>
</protein>
<name>A0ABT0JNY5_9PSED</name>
<comment type="caution">
    <text evidence="3">The sequence shown here is derived from an EMBL/GenBank/DDBJ whole genome shotgun (WGS) entry which is preliminary data.</text>
</comment>
<evidence type="ECO:0000313" key="4">
    <source>
        <dbReference type="Proteomes" id="UP001155163"/>
    </source>
</evidence>
<feature type="transmembrane region" description="Helical" evidence="2">
    <location>
        <begin position="203"/>
        <end position="227"/>
    </location>
</feature>
<accession>A0ABT0JNY5</accession>
<feature type="transmembrane region" description="Helical" evidence="2">
    <location>
        <begin position="247"/>
        <end position="268"/>
    </location>
</feature>
<keyword evidence="2" id="KW-1133">Transmembrane helix</keyword>
<keyword evidence="4" id="KW-1185">Reference proteome</keyword>
<feature type="compositionally biased region" description="Acidic residues" evidence="1">
    <location>
        <begin position="287"/>
        <end position="296"/>
    </location>
</feature>
<keyword evidence="2" id="KW-0472">Membrane</keyword>
<gene>
    <name evidence="3" type="ORF">M1B35_26695</name>
</gene>
<sequence>MSESRFKIVFDGSLLPGVEINTAQLNLAELFKSDIASIERLFNGQPVELKRDLSQADADRYLEALNKTGIAARIEQEQLLDLQFDALVPSSPAPAPAASESPYAPPRATVGTSIAEFSTLKVMSFQGRIGRVRYLAWTLALSLAMMAVIGVGAMIGFASMLTLQSSVFAMIIGGLISIGLLVAFTVVAIQISVQRLHDLGWSGWLWLINFVPIVGGVFPFVLAIAPGNTTANRYGAPPPPNSTAAKVLAWMWIPLFVLIMVGTVVGGLSSLGERYSESTTSYSESIESGDADDASEPAESAAPAVDYDEEE</sequence>
<feature type="transmembrane region" description="Helical" evidence="2">
    <location>
        <begin position="134"/>
        <end position="161"/>
    </location>
</feature>
<dbReference type="EMBL" id="JALQCX010000058">
    <property type="protein sequence ID" value="MCK9817623.1"/>
    <property type="molecule type" value="Genomic_DNA"/>
</dbReference>
<organism evidence="3 4">
    <name type="scientific">Pseudomonas morbosilactucae</name>
    <dbReference type="NCBI Taxonomy" id="2938197"/>
    <lineage>
        <taxon>Bacteria</taxon>
        <taxon>Pseudomonadati</taxon>
        <taxon>Pseudomonadota</taxon>
        <taxon>Gammaproteobacteria</taxon>
        <taxon>Pseudomonadales</taxon>
        <taxon>Pseudomonadaceae</taxon>
        <taxon>Pseudomonas</taxon>
    </lineage>
</organism>
<dbReference type="PANTHER" id="PTHR34980:SF3">
    <property type="entry name" value="BLR8105 PROTEIN"/>
    <property type="match status" value="1"/>
</dbReference>
<dbReference type="RefSeq" id="WP_268263552.1">
    <property type="nucleotide sequence ID" value="NZ_JALQCX010000058.1"/>
</dbReference>
<evidence type="ECO:0000256" key="2">
    <source>
        <dbReference type="SAM" id="Phobius"/>
    </source>
</evidence>
<dbReference type="PANTHER" id="PTHR34980">
    <property type="entry name" value="INNER MEMBRANE PROTEIN-RELATED-RELATED"/>
    <property type="match status" value="1"/>
</dbReference>
<feature type="transmembrane region" description="Helical" evidence="2">
    <location>
        <begin position="167"/>
        <end position="191"/>
    </location>
</feature>
<proteinExistence type="predicted"/>
<reference evidence="3 4" key="2">
    <citation type="journal article" date="2023" name="Plant Pathol.">
        <title>Dismantling and reorganizing Pseudomonas marginalis sensu#lato.</title>
        <authorList>
            <person name="Sawada H."/>
            <person name="Fujikawa T."/>
            <person name="Satou M."/>
        </authorList>
    </citation>
    <scope>NUCLEOTIDE SEQUENCE [LARGE SCALE GENOMIC DNA]</scope>
    <source>
        <strain evidence="3 4">MAFF 302046</strain>
    </source>
</reference>
<reference evidence="3 4" key="1">
    <citation type="journal article" date="2022" name="Int. J. Syst. Evol. Microbiol.">
        <title>Pseudomonas aegrilactucae sp. nov. and Pseudomonas morbosilactucae sp. nov., pathogens causing bacterial rot of lettuce in Japan.</title>
        <authorList>
            <person name="Sawada H."/>
            <person name="Fujikawa T."/>
            <person name="Satou M."/>
        </authorList>
    </citation>
    <scope>NUCLEOTIDE SEQUENCE [LARGE SCALE GENOMIC DNA]</scope>
    <source>
        <strain evidence="3 4">MAFF 302046</strain>
    </source>
</reference>
<evidence type="ECO:0000256" key="1">
    <source>
        <dbReference type="SAM" id="MobiDB-lite"/>
    </source>
</evidence>